<organism evidence="1">
    <name type="scientific">hydrothermal vent metagenome</name>
    <dbReference type="NCBI Taxonomy" id="652676"/>
    <lineage>
        <taxon>unclassified sequences</taxon>
        <taxon>metagenomes</taxon>
        <taxon>ecological metagenomes</taxon>
    </lineage>
</organism>
<evidence type="ECO:0000313" key="1">
    <source>
        <dbReference type="EMBL" id="SFV57228.1"/>
    </source>
</evidence>
<dbReference type="AlphaFoldDB" id="A0A1W1BUD6"/>
<gene>
    <name evidence="1" type="ORF">MNB_SV-10-502</name>
</gene>
<dbReference type="EMBL" id="FPHL01000014">
    <property type="protein sequence ID" value="SFV57228.1"/>
    <property type="molecule type" value="Genomic_DNA"/>
</dbReference>
<protein>
    <submittedName>
        <fullName evidence="1">Uncharacterized protein</fullName>
    </submittedName>
</protein>
<name>A0A1W1BUD6_9ZZZZ</name>
<proteinExistence type="predicted"/>
<sequence length="137" mass="15536">MDKSFLIFLAVGLAFLYFVTTFISGIQEEDEPYRNNAYEQKHKYDAYKGVDSVGREVLNVDGVDAKTQIAAWNNGTLKGEFLELYPDFSLLKDFIRNRVNGEPLKTKLLKQVDDVENKFFSGALTPEEAKSALKSLK</sequence>
<accession>A0A1W1BUD6</accession>
<reference evidence="1" key="1">
    <citation type="submission" date="2016-10" db="EMBL/GenBank/DDBJ databases">
        <authorList>
            <person name="de Groot N.N."/>
        </authorList>
    </citation>
    <scope>NUCLEOTIDE SEQUENCE</scope>
</reference>